<dbReference type="PROSITE" id="PS50878">
    <property type="entry name" value="RT_POL"/>
    <property type="match status" value="1"/>
</dbReference>
<dbReference type="CDD" id="cd01650">
    <property type="entry name" value="RT_nLTR_like"/>
    <property type="match status" value="1"/>
</dbReference>
<dbReference type="PANTHER" id="PTHR33332">
    <property type="entry name" value="REVERSE TRANSCRIPTASE DOMAIN-CONTAINING PROTEIN"/>
    <property type="match status" value="1"/>
</dbReference>
<organism evidence="2 3">
    <name type="scientific">Panagrolaimus davidi</name>
    <dbReference type="NCBI Taxonomy" id="227884"/>
    <lineage>
        <taxon>Eukaryota</taxon>
        <taxon>Metazoa</taxon>
        <taxon>Ecdysozoa</taxon>
        <taxon>Nematoda</taxon>
        <taxon>Chromadorea</taxon>
        <taxon>Rhabditida</taxon>
        <taxon>Tylenchina</taxon>
        <taxon>Panagrolaimomorpha</taxon>
        <taxon>Panagrolaimoidea</taxon>
        <taxon>Panagrolaimidae</taxon>
        <taxon>Panagrolaimus</taxon>
    </lineage>
</organism>
<protein>
    <submittedName>
        <fullName evidence="3">Reverse transcriptase domain-containing protein</fullName>
    </submittedName>
</protein>
<accession>A0A914QCI6</accession>
<dbReference type="WBParaSite" id="PDA_v2.g29328.t1">
    <property type="protein sequence ID" value="PDA_v2.g29328.t1"/>
    <property type="gene ID" value="PDA_v2.g29328"/>
</dbReference>
<dbReference type="Pfam" id="PF00078">
    <property type="entry name" value="RVT_1"/>
    <property type="match status" value="1"/>
</dbReference>
<reference evidence="3" key="1">
    <citation type="submission" date="2022-11" db="UniProtKB">
        <authorList>
            <consortium name="WormBaseParasite"/>
        </authorList>
    </citation>
    <scope>IDENTIFICATION</scope>
</reference>
<keyword evidence="2" id="KW-1185">Reference proteome</keyword>
<evidence type="ECO:0000259" key="1">
    <source>
        <dbReference type="PROSITE" id="PS50878"/>
    </source>
</evidence>
<dbReference type="InterPro" id="IPR000477">
    <property type="entry name" value="RT_dom"/>
</dbReference>
<dbReference type="PRINTS" id="PR01345">
    <property type="entry name" value="CERVTRCPTASE"/>
</dbReference>
<dbReference type="AlphaFoldDB" id="A0A914QCI6"/>
<dbReference type="Proteomes" id="UP000887578">
    <property type="component" value="Unplaced"/>
</dbReference>
<sequence>MNMTQLMKYMITKTLKMEIMMKLISDKEKADTLGKFFASVYNPWSPPENDNLEIPIVALNYINFNENEVAKMLKKCSSKNDKGVDNIPGYVLNQCAETLCKPLKILYNSMIESPDDVPNLFLLSYVTPIPKIPKPLNVENFRPISGTSDILKTFERCIKIVLVGFLEQRNYFPKQQYGFRAKKSTIKQLIPFQEFIISSVSKKMTVDVIYFDWLKAFDKIPISRLIRALKKAGITGNLLKIIIMLLSCRKFKVKVGKTFSETFNATSGVPQGSVLGPVLFIIFITELSDILSTLPGILHLLFADDLKIYFAYYKNSFDISIIQNAINAVFNWSSENSMTTSTSKTFHMQYGPKNEDAKYSINNTPISTVTIVRDLGIMLENNLQPHAHIKKIVGSAMASMFSIIKRVLIASTDVLIFLFNVYVRPILEYGTQLFNIQQKKIANYLERPLKLFTRILYRRQHKFGIIPSYPSRLKLYNIKSLHERRNIIDMETAYDHLHSNLPNDSSLRFTPTYDTRFKKSYLTTEKLTNKYRLKLEDSLNVLVKISSYNSKQKKDTVFFKFMLISNRITPGEEGRKNAQSLTPSLAEGRLLRDLKNEWRMDLSKGYRRSLKLYEI</sequence>
<evidence type="ECO:0000313" key="2">
    <source>
        <dbReference type="Proteomes" id="UP000887578"/>
    </source>
</evidence>
<name>A0A914QCI6_9BILA</name>
<proteinExistence type="predicted"/>
<feature type="domain" description="Reverse transcriptase" evidence="1">
    <location>
        <begin position="110"/>
        <end position="379"/>
    </location>
</feature>
<evidence type="ECO:0000313" key="3">
    <source>
        <dbReference type="WBParaSite" id="PDA_v2.g29328.t1"/>
    </source>
</evidence>